<dbReference type="Proteomes" id="UP000249497">
    <property type="component" value="Unassembled WGS sequence"/>
</dbReference>
<gene>
    <name evidence="2" type="ORF">BO86DRAFT_139417</name>
</gene>
<dbReference type="AlphaFoldDB" id="A0A8T8XDJ3"/>
<reference evidence="2 3" key="1">
    <citation type="submission" date="2018-02" db="EMBL/GenBank/DDBJ databases">
        <title>The genomes of Aspergillus section Nigri reveals drivers in fungal speciation.</title>
        <authorList>
            <consortium name="DOE Joint Genome Institute"/>
            <person name="Vesth T.C."/>
            <person name="Nybo J."/>
            <person name="Theobald S."/>
            <person name="Brandl J."/>
            <person name="Frisvad J.C."/>
            <person name="Nielsen K.F."/>
            <person name="Lyhne E.K."/>
            <person name="Kogle M.E."/>
            <person name="Kuo A."/>
            <person name="Riley R."/>
            <person name="Clum A."/>
            <person name="Nolan M."/>
            <person name="Lipzen A."/>
            <person name="Salamov A."/>
            <person name="Henrissat B."/>
            <person name="Wiebenga A."/>
            <person name="De vries R.P."/>
            <person name="Grigoriev I.V."/>
            <person name="Mortensen U.H."/>
            <person name="Andersen M.R."/>
            <person name="Baker S.E."/>
        </authorList>
    </citation>
    <scope>NUCLEOTIDE SEQUENCE [LARGE SCALE GENOMIC DNA]</scope>
    <source>
        <strain evidence="2 3">CBS 114.51</strain>
    </source>
</reference>
<evidence type="ECO:0000313" key="3">
    <source>
        <dbReference type="Proteomes" id="UP000249497"/>
    </source>
</evidence>
<accession>A0A8T8XDJ3</accession>
<keyword evidence="1" id="KW-0812">Transmembrane</keyword>
<evidence type="ECO:0000256" key="1">
    <source>
        <dbReference type="SAM" id="Phobius"/>
    </source>
</evidence>
<keyword evidence="3" id="KW-1185">Reference proteome</keyword>
<dbReference type="EMBL" id="KZ824773">
    <property type="protein sequence ID" value="RAH86100.1"/>
    <property type="molecule type" value="Genomic_DNA"/>
</dbReference>
<name>A0A8T8XDJ3_ASPJA</name>
<dbReference type="RefSeq" id="XP_025531994.1">
    <property type="nucleotide sequence ID" value="XM_025666180.1"/>
</dbReference>
<protein>
    <submittedName>
        <fullName evidence="2">Uncharacterized protein</fullName>
    </submittedName>
</protein>
<proteinExistence type="predicted"/>
<sequence>MVPVMTIFLDCRPLSDHSNIYFPLLIKTSSAFFILPGPILIRLLKSFYCN</sequence>
<keyword evidence="1" id="KW-0472">Membrane</keyword>
<organism evidence="2 3">
    <name type="scientific">Aspergillus japonicus CBS 114.51</name>
    <dbReference type="NCBI Taxonomy" id="1448312"/>
    <lineage>
        <taxon>Eukaryota</taxon>
        <taxon>Fungi</taxon>
        <taxon>Dikarya</taxon>
        <taxon>Ascomycota</taxon>
        <taxon>Pezizomycotina</taxon>
        <taxon>Eurotiomycetes</taxon>
        <taxon>Eurotiomycetidae</taxon>
        <taxon>Eurotiales</taxon>
        <taxon>Aspergillaceae</taxon>
        <taxon>Aspergillus</taxon>
        <taxon>Aspergillus subgen. Circumdati</taxon>
    </lineage>
</organism>
<feature type="transmembrane region" description="Helical" evidence="1">
    <location>
        <begin position="20"/>
        <end position="44"/>
    </location>
</feature>
<evidence type="ECO:0000313" key="2">
    <source>
        <dbReference type="EMBL" id="RAH86100.1"/>
    </source>
</evidence>
<dbReference type="GeneID" id="37169872"/>
<keyword evidence="1" id="KW-1133">Transmembrane helix</keyword>